<dbReference type="RefSeq" id="WP_328015735.1">
    <property type="nucleotide sequence ID" value="NZ_JARTFS010000016.1"/>
</dbReference>
<dbReference type="InterPro" id="IPR011990">
    <property type="entry name" value="TPR-like_helical_dom_sf"/>
</dbReference>
<dbReference type="EMBL" id="JARTFS010000016">
    <property type="protein sequence ID" value="MED4403387.1"/>
    <property type="molecule type" value="Genomic_DNA"/>
</dbReference>
<evidence type="ECO:0000313" key="3">
    <source>
        <dbReference type="Proteomes" id="UP001342826"/>
    </source>
</evidence>
<comment type="caution">
    <text evidence="2">The sequence shown here is derived from an EMBL/GenBank/DDBJ whole genome shotgun (WGS) entry which is preliminary data.</text>
</comment>
<sequence length="295" mass="35016">MFSILFIYYIVTLLYLIIQYRKDDRNIIMKILIGLFCPLIGLLLLYFMFHQKKDEKHYLPDDLIKKGEETSEILSRVDVEKETNIVPVRDALLLNDNQTKRRVLMNILKNETSNKIDILQTALQNEDTETSHYAATAIQDTKGQLLKSIQQLEYEVERFPNELERLASYANVIKQYVNTGFLDDRTRKQYLYQYLQLLENMIELAPREKEYYVEIINCALELEELERAETYSHAFLKYCGAEEEAYFSSMKLYYKLKNQSKFHEILQMLRDSPVKLSPQGLNKIRFWLHGDKNGY</sequence>
<proteinExistence type="predicted"/>
<gene>
    <name evidence="2" type="ORF">P9271_18940</name>
</gene>
<reference evidence="2 3" key="1">
    <citation type="submission" date="2023-03" db="EMBL/GenBank/DDBJ databases">
        <title>Bacillus Genome Sequencing.</title>
        <authorList>
            <person name="Dunlap C."/>
        </authorList>
    </citation>
    <scope>NUCLEOTIDE SEQUENCE [LARGE SCALE GENOMIC DNA]</scope>
    <source>
        <strain evidence="2 3">NRS-1717</strain>
    </source>
</reference>
<dbReference type="Gene3D" id="1.25.40.10">
    <property type="entry name" value="Tetratricopeptide repeat domain"/>
    <property type="match status" value="1"/>
</dbReference>
<evidence type="ECO:0000256" key="1">
    <source>
        <dbReference type="SAM" id="Phobius"/>
    </source>
</evidence>
<feature type="transmembrane region" description="Helical" evidence="1">
    <location>
        <begin position="27"/>
        <end position="49"/>
    </location>
</feature>
<keyword evidence="3" id="KW-1185">Reference proteome</keyword>
<name>A0ABU6P203_9BACI</name>
<organism evidence="2 3">
    <name type="scientific">Metabacillus fastidiosus</name>
    <dbReference type="NCBI Taxonomy" id="1458"/>
    <lineage>
        <taxon>Bacteria</taxon>
        <taxon>Bacillati</taxon>
        <taxon>Bacillota</taxon>
        <taxon>Bacilli</taxon>
        <taxon>Bacillales</taxon>
        <taxon>Bacillaceae</taxon>
        <taxon>Metabacillus</taxon>
    </lineage>
</organism>
<dbReference type="SUPFAM" id="SSF48452">
    <property type="entry name" value="TPR-like"/>
    <property type="match status" value="1"/>
</dbReference>
<evidence type="ECO:0008006" key="4">
    <source>
        <dbReference type="Google" id="ProtNLM"/>
    </source>
</evidence>
<feature type="transmembrane region" description="Helical" evidence="1">
    <location>
        <begin position="5"/>
        <end position="21"/>
    </location>
</feature>
<keyword evidence="1" id="KW-0472">Membrane</keyword>
<protein>
    <recommendedName>
        <fullName evidence="4">PLDc_N domain-containing protein</fullName>
    </recommendedName>
</protein>
<evidence type="ECO:0000313" key="2">
    <source>
        <dbReference type="EMBL" id="MED4403387.1"/>
    </source>
</evidence>
<dbReference type="Proteomes" id="UP001342826">
    <property type="component" value="Unassembled WGS sequence"/>
</dbReference>
<keyword evidence="1" id="KW-0812">Transmembrane</keyword>
<accession>A0ABU6P203</accession>
<keyword evidence="1" id="KW-1133">Transmembrane helix</keyword>